<evidence type="ECO:0000256" key="8">
    <source>
        <dbReference type="ARBA" id="ARBA00023316"/>
    </source>
</evidence>
<dbReference type="InterPro" id="IPR050979">
    <property type="entry name" value="LD-transpeptidase"/>
</dbReference>
<gene>
    <name evidence="11" type="ORF">ACFQ0F_02105</name>
</gene>
<dbReference type="CDD" id="cd16913">
    <property type="entry name" value="YkuD_like"/>
    <property type="match status" value="1"/>
</dbReference>
<reference evidence="12" key="1">
    <citation type="journal article" date="2019" name="Int. J. Syst. Evol. Microbiol.">
        <title>The Global Catalogue of Microorganisms (GCM) 10K type strain sequencing project: providing services to taxonomists for standard genome sequencing and annotation.</title>
        <authorList>
            <consortium name="The Broad Institute Genomics Platform"/>
            <consortium name="The Broad Institute Genome Sequencing Center for Infectious Disease"/>
            <person name="Wu L."/>
            <person name="Ma J."/>
        </authorList>
    </citation>
    <scope>NUCLEOTIDE SEQUENCE [LARGE SCALE GENOMIC DNA]</scope>
    <source>
        <strain evidence="12">CCUG 63419</strain>
    </source>
</reference>
<feature type="active site" description="Nucleophile" evidence="9">
    <location>
        <position position="141"/>
    </location>
</feature>
<evidence type="ECO:0000256" key="9">
    <source>
        <dbReference type="PROSITE-ProRule" id="PRU01373"/>
    </source>
</evidence>
<dbReference type="RefSeq" id="WP_379072070.1">
    <property type="nucleotide sequence ID" value="NZ_JBHTIT010000001.1"/>
</dbReference>
<dbReference type="PANTHER" id="PTHR30582:SF24">
    <property type="entry name" value="L,D-TRANSPEPTIDASE ERFK_SRFK-RELATED"/>
    <property type="match status" value="1"/>
</dbReference>
<dbReference type="InterPro" id="IPR038063">
    <property type="entry name" value="Transpep_catalytic_dom"/>
</dbReference>
<dbReference type="InterPro" id="IPR005490">
    <property type="entry name" value="LD_TPept_cat_dom"/>
</dbReference>
<dbReference type="EMBL" id="JBHTIT010000001">
    <property type="protein sequence ID" value="MFD0949193.1"/>
    <property type="molecule type" value="Genomic_DNA"/>
</dbReference>
<comment type="caution">
    <text evidence="11">The sequence shown here is derived from an EMBL/GenBank/DDBJ whole genome shotgun (WGS) entry which is preliminary data.</text>
</comment>
<accession>A0ABW3HCN1</accession>
<dbReference type="SUPFAM" id="SSF141523">
    <property type="entry name" value="L,D-transpeptidase catalytic domain-like"/>
    <property type="match status" value="1"/>
</dbReference>
<keyword evidence="4" id="KW-0808">Transferase</keyword>
<dbReference type="PROSITE" id="PS52029">
    <property type="entry name" value="LD_TPASE"/>
    <property type="match status" value="1"/>
</dbReference>
<keyword evidence="12" id="KW-1185">Reference proteome</keyword>
<dbReference type="Gene3D" id="2.40.440.10">
    <property type="entry name" value="L,D-transpeptidase catalytic domain-like"/>
    <property type="match status" value="1"/>
</dbReference>
<sequence>MPTVTPAGNWLLVGIATQQLWQLRGDQVQSHYDISTASNGVGELNGSECTPRGWHRIRARIGDGLPQAAVLRGRRFTGETWTPELHAQHPNRDWILSRILWLCGNEPGFNRGGNVDSQRRYIYFHGTPDSEPMGEPRSHGCIRLRNADMMALFERTRAGTPVFISETA</sequence>
<evidence type="ECO:0000259" key="10">
    <source>
        <dbReference type="PROSITE" id="PS52029"/>
    </source>
</evidence>
<comment type="similarity">
    <text evidence="2">Belongs to the YkuD family.</text>
</comment>
<proteinExistence type="inferred from homology"/>
<evidence type="ECO:0000256" key="1">
    <source>
        <dbReference type="ARBA" id="ARBA00004752"/>
    </source>
</evidence>
<dbReference type="Proteomes" id="UP001597044">
    <property type="component" value="Unassembled WGS sequence"/>
</dbReference>
<evidence type="ECO:0000256" key="7">
    <source>
        <dbReference type="ARBA" id="ARBA00022984"/>
    </source>
</evidence>
<keyword evidence="7 9" id="KW-0573">Peptidoglycan synthesis</keyword>
<comment type="pathway">
    <text evidence="1 9">Cell wall biogenesis; peptidoglycan biosynthesis.</text>
</comment>
<feature type="domain" description="L,D-TPase catalytic" evidence="10">
    <location>
        <begin position="9"/>
        <end position="165"/>
    </location>
</feature>
<feature type="active site" description="Proton donor/acceptor" evidence="9">
    <location>
        <position position="125"/>
    </location>
</feature>
<evidence type="ECO:0000256" key="6">
    <source>
        <dbReference type="ARBA" id="ARBA00022960"/>
    </source>
</evidence>
<dbReference type="Pfam" id="PF03734">
    <property type="entry name" value="YkuD"/>
    <property type="match status" value="1"/>
</dbReference>
<dbReference type="PANTHER" id="PTHR30582">
    <property type="entry name" value="L,D-TRANSPEPTIDASE"/>
    <property type="match status" value="1"/>
</dbReference>
<keyword evidence="6 9" id="KW-0133">Cell shape</keyword>
<evidence type="ECO:0000313" key="11">
    <source>
        <dbReference type="EMBL" id="MFD0949193.1"/>
    </source>
</evidence>
<organism evidence="11 12">
    <name type="scientific">Paraperlucidibaca wandonensis</name>
    <dbReference type="NCBI Taxonomy" id="1268273"/>
    <lineage>
        <taxon>Bacteria</taxon>
        <taxon>Pseudomonadati</taxon>
        <taxon>Pseudomonadota</taxon>
        <taxon>Gammaproteobacteria</taxon>
        <taxon>Moraxellales</taxon>
        <taxon>Moraxellaceae</taxon>
        <taxon>Paraperlucidibaca</taxon>
    </lineage>
</organism>
<keyword evidence="8 9" id="KW-0961">Cell wall biogenesis/degradation</keyword>
<evidence type="ECO:0000256" key="3">
    <source>
        <dbReference type="ARBA" id="ARBA00022676"/>
    </source>
</evidence>
<keyword evidence="3" id="KW-0328">Glycosyltransferase</keyword>
<keyword evidence="5" id="KW-0378">Hydrolase</keyword>
<name>A0ABW3HCN1_9GAMM</name>
<evidence type="ECO:0000313" key="12">
    <source>
        <dbReference type="Proteomes" id="UP001597044"/>
    </source>
</evidence>
<evidence type="ECO:0000256" key="5">
    <source>
        <dbReference type="ARBA" id="ARBA00022801"/>
    </source>
</evidence>
<evidence type="ECO:0000256" key="4">
    <source>
        <dbReference type="ARBA" id="ARBA00022679"/>
    </source>
</evidence>
<protein>
    <submittedName>
        <fullName evidence="11">L,D-transpeptidase family protein</fullName>
    </submittedName>
</protein>
<evidence type="ECO:0000256" key="2">
    <source>
        <dbReference type="ARBA" id="ARBA00005992"/>
    </source>
</evidence>